<dbReference type="InterPro" id="IPR036890">
    <property type="entry name" value="HATPase_C_sf"/>
</dbReference>
<dbReference type="InterPro" id="IPR004358">
    <property type="entry name" value="Sig_transdc_His_kin-like_C"/>
</dbReference>
<feature type="transmembrane region" description="Helical" evidence="8">
    <location>
        <begin position="755"/>
        <end position="777"/>
    </location>
</feature>
<sequence>MKKILLTLLFIYIISGFILPVHAVHYYYKQIALGDGLSSTVYCTLVDKQGFVWIGTQAGLGRFDGYELKSYVHDPDNPYSLPDNLIYNIVEDKQHNIWVLTERGIACYQRQSDNFIVPTDEKGKRIIAFSFCRSAEGMFFGSYNKVYHYNYKDSSLRLVQQFSTTPSYSIMGLEFWDSHTLLCCNRWQGLRLLDLTTGECKRAPFKSESEIVSMIIDSRNRLWVASFNKGLNCFSHSGELLASYTTRNSSLNNDIILSMVEREGKLWIGTDGGGINVLDLETGEFTILEYIPGEENYSLPANSILSLYKDKDNNIWAGSVRNGLISIREVYMKTYTNVIPGNANGLSNKSILSLYQQNPDRIWIGTDGGGINSFNPYTEKFTYYSSTWKNKITSICGFSSGKLLISVWAQGVFVFDPETGEKSPFTIVDRETTERLNNRAKIINLYQNSPNTVLLLRDQIYQYHLKEKRFDIIDREREDGSIGAMVPVAQKSDKTYLNDLRYIYELDHSTNKLSKLFKSRGDTVIHSVAQDEHGNFWIGNNYGLSYYDVVSKTQKRISTVLFTTVSLLAYDSQGRLWIGANNMLFVWLTKEKKFILWGESDGALSNEYLSTSRLSSEQGDIYMGGVKGLLRINCELPFTTSELPQLQLSDIAVNGESANDKLSGNPAGISVPWNSNIKIGIMSREKDIFRKKLYRYQILGLKEEYIESYNPELTLHSLPSGNYDILASCTNKDGSWTSGYQVLALTVLSPWYRTWWFIWCCILLVLGGTFMVFWIILKRKKEKLKWAMKEHEKQMYEEKVHFLINISHELRTPLTLIHAPLNQILKSLSSSNTYYLPLKAIYRQSQRMKDLINMVLEVRKMEVSESKLQIQPYLLNEWIKDISQDFDSEANGKGVSICYELDARIEKVYYDKSKCEIVFNNLMINALKHSPSDSKVTIVTELLPDTERVRISIVDQGCGLQNVDMGKLFTRFYQGTGEQTGTGIGLSYSKILVELHGGSIGARNNLEHGATFFFELPLKQNEKEIVRLPQNYLNELMLNDSSFISSDAENFDTTPYVALVVDDNQDMVHFLAKSLKSYFKHIYVASDGKEALQLAGNHNPDIIISDVMMPRMNGYELCKSIKEDITVSHIAIILLTARDDKQSLLNGYKNGADGYITKPFEIDMLMALVRNRLKSREYSKKKYMSLGSVPTPEETTFSQADETFLLRLNKIVMENLDNPDLNTPFLCQTIGMGRTSLYNKLKTLTGMGSNDYINKLRMEKAISFLINNDMSITEVAEKVGFSNSRYFSTVFKQYTQETPTEYKQKIIRERKGQ</sequence>
<dbReference type="Gene3D" id="2.130.10.10">
    <property type="entry name" value="YVTN repeat-like/Quinoprotein amine dehydrogenase"/>
    <property type="match status" value="2"/>
</dbReference>
<dbReference type="Pfam" id="PF00512">
    <property type="entry name" value="HisKA"/>
    <property type="match status" value="1"/>
</dbReference>
<dbReference type="Gene3D" id="1.10.10.60">
    <property type="entry name" value="Homeodomain-like"/>
    <property type="match status" value="1"/>
</dbReference>
<evidence type="ECO:0000256" key="6">
    <source>
        <dbReference type="ARBA" id="ARBA00023163"/>
    </source>
</evidence>
<dbReference type="InterPro" id="IPR003661">
    <property type="entry name" value="HisK_dim/P_dom"/>
</dbReference>
<dbReference type="InterPro" id="IPR036097">
    <property type="entry name" value="HisK_dim/P_sf"/>
</dbReference>
<reference evidence="12 13" key="1">
    <citation type="submission" date="2023-04" db="EMBL/GenBank/DDBJ databases">
        <title>Bacteroides pacosi sp. nov., isolated from the fecal material of an alpaca.</title>
        <authorList>
            <person name="Miller S."/>
            <person name="Hendry M."/>
            <person name="King J."/>
            <person name="Sankaranarayanan K."/>
            <person name="Lawson P.A."/>
        </authorList>
    </citation>
    <scope>NUCLEOTIDE SEQUENCE [LARGE SCALE GENOMIC DNA]</scope>
    <source>
        <strain evidence="12 13">A2-P53</strain>
    </source>
</reference>
<dbReference type="SUPFAM" id="SSF47384">
    <property type="entry name" value="Homodimeric domain of signal transducing histidine kinase"/>
    <property type="match status" value="1"/>
</dbReference>
<dbReference type="EMBL" id="JARZAK010000003">
    <property type="protein sequence ID" value="MDY7257425.1"/>
    <property type="molecule type" value="Genomic_DNA"/>
</dbReference>
<dbReference type="SMART" id="SM00448">
    <property type="entry name" value="REC"/>
    <property type="match status" value="1"/>
</dbReference>
<evidence type="ECO:0000256" key="8">
    <source>
        <dbReference type="SAM" id="Phobius"/>
    </source>
</evidence>
<dbReference type="CDD" id="cd17574">
    <property type="entry name" value="REC_OmpR"/>
    <property type="match status" value="1"/>
</dbReference>
<dbReference type="InterPro" id="IPR015943">
    <property type="entry name" value="WD40/YVTN_repeat-like_dom_sf"/>
</dbReference>
<dbReference type="SUPFAM" id="SSF52172">
    <property type="entry name" value="CheY-like"/>
    <property type="match status" value="1"/>
</dbReference>
<feature type="modified residue" description="4-aspartylphosphate" evidence="7">
    <location>
        <position position="1106"/>
    </location>
</feature>
<dbReference type="SUPFAM" id="SSF55874">
    <property type="entry name" value="ATPase domain of HSP90 chaperone/DNA topoisomerase II/histidine kinase"/>
    <property type="match status" value="1"/>
</dbReference>
<feature type="domain" description="HTH araC/xylS-type" evidence="9">
    <location>
        <begin position="1206"/>
        <end position="1305"/>
    </location>
</feature>
<dbReference type="InterPro" id="IPR011006">
    <property type="entry name" value="CheY-like_superfamily"/>
</dbReference>
<dbReference type="Pfam" id="PF12833">
    <property type="entry name" value="HTH_18"/>
    <property type="match status" value="1"/>
</dbReference>
<dbReference type="SUPFAM" id="SSF69322">
    <property type="entry name" value="Tricorn protease domain 2"/>
    <property type="match status" value="1"/>
</dbReference>
<dbReference type="Pfam" id="PF00072">
    <property type="entry name" value="Response_reg"/>
    <property type="match status" value="1"/>
</dbReference>
<dbReference type="CDD" id="cd00082">
    <property type="entry name" value="HisKA"/>
    <property type="match status" value="1"/>
</dbReference>
<dbReference type="Gene3D" id="1.10.287.130">
    <property type="match status" value="1"/>
</dbReference>
<dbReference type="InterPro" id="IPR018062">
    <property type="entry name" value="HTH_AraC-typ_CS"/>
</dbReference>
<dbReference type="PROSITE" id="PS50110">
    <property type="entry name" value="RESPONSE_REGULATORY"/>
    <property type="match status" value="1"/>
</dbReference>
<feature type="domain" description="Histidine kinase" evidence="10">
    <location>
        <begin position="805"/>
        <end position="1020"/>
    </location>
</feature>
<dbReference type="InterPro" id="IPR018060">
    <property type="entry name" value="HTH_AraC"/>
</dbReference>
<keyword evidence="4" id="KW-0805">Transcription regulation</keyword>
<dbReference type="PROSITE" id="PS01124">
    <property type="entry name" value="HTH_ARAC_FAMILY_2"/>
    <property type="match status" value="1"/>
</dbReference>
<evidence type="ECO:0000259" key="10">
    <source>
        <dbReference type="PROSITE" id="PS50109"/>
    </source>
</evidence>
<comment type="caution">
    <text evidence="12">The sequence shown here is derived from an EMBL/GenBank/DDBJ whole genome shotgun (WGS) entry which is preliminary data.</text>
</comment>
<dbReference type="Gene3D" id="2.60.40.10">
    <property type="entry name" value="Immunoglobulins"/>
    <property type="match status" value="1"/>
</dbReference>
<dbReference type="InterPro" id="IPR011123">
    <property type="entry name" value="Y_Y_Y"/>
</dbReference>
<dbReference type="Gene3D" id="3.40.50.2300">
    <property type="match status" value="1"/>
</dbReference>
<dbReference type="InterPro" id="IPR005467">
    <property type="entry name" value="His_kinase_dom"/>
</dbReference>
<keyword evidence="6" id="KW-0804">Transcription</keyword>
<keyword evidence="8" id="KW-0472">Membrane</keyword>
<dbReference type="Pfam" id="PF07495">
    <property type="entry name" value="Y_Y_Y"/>
    <property type="match status" value="1"/>
</dbReference>
<dbReference type="InterPro" id="IPR001789">
    <property type="entry name" value="Sig_transdc_resp-reg_receiver"/>
</dbReference>
<dbReference type="SMART" id="SM00388">
    <property type="entry name" value="HisKA"/>
    <property type="match status" value="1"/>
</dbReference>
<comment type="catalytic activity">
    <reaction evidence="1">
        <text>ATP + protein L-histidine = ADP + protein N-phospho-L-histidine.</text>
        <dbReference type="EC" id="2.7.13.3"/>
    </reaction>
</comment>
<proteinExistence type="predicted"/>
<evidence type="ECO:0000259" key="11">
    <source>
        <dbReference type="PROSITE" id="PS50110"/>
    </source>
</evidence>
<evidence type="ECO:0000256" key="2">
    <source>
        <dbReference type="ARBA" id="ARBA00012438"/>
    </source>
</evidence>
<evidence type="ECO:0000256" key="3">
    <source>
        <dbReference type="ARBA" id="ARBA00022553"/>
    </source>
</evidence>
<evidence type="ECO:0000256" key="1">
    <source>
        <dbReference type="ARBA" id="ARBA00000085"/>
    </source>
</evidence>
<dbReference type="SMART" id="SM00342">
    <property type="entry name" value="HTH_ARAC"/>
    <property type="match status" value="1"/>
</dbReference>
<dbReference type="InterPro" id="IPR013783">
    <property type="entry name" value="Ig-like_fold"/>
</dbReference>
<keyword evidence="5" id="KW-0238">DNA-binding</keyword>
<dbReference type="SUPFAM" id="SSF46689">
    <property type="entry name" value="Homeodomain-like"/>
    <property type="match status" value="1"/>
</dbReference>
<keyword evidence="3 7" id="KW-0597">Phosphoprotein</keyword>
<dbReference type="Proteomes" id="UP001292913">
    <property type="component" value="Unassembled WGS sequence"/>
</dbReference>
<dbReference type="InterPro" id="IPR009057">
    <property type="entry name" value="Homeodomain-like_sf"/>
</dbReference>
<name>A0ABU5HN34_9BACE</name>
<keyword evidence="8" id="KW-1133">Transmembrane helix</keyword>
<evidence type="ECO:0000256" key="7">
    <source>
        <dbReference type="PROSITE-ProRule" id="PRU00169"/>
    </source>
</evidence>
<organism evidence="12 13">
    <name type="scientific">Bacteroides vicugnae</name>
    <dbReference type="NCBI Taxonomy" id="3037989"/>
    <lineage>
        <taxon>Bacteria</taxon>
        <taxon>Pseudomonadati</taxon>
        <taxon>Bacteroidota</taxon>
        <taxon>Bacteroidia</taxon>
        <taxon>Bacteroidales</taxon>
        <taxon>Bacteroidaceae</taxon>
        <taxon>Bacteroides</taxon>
    </lineage>
</organism>
<dbReference type="PROSITE" id="PS50109">
    <property type="entry name" value="HIS_KIN"/>
    <property type="match status" value="1"/>
</dbReference>
<keyword evidence="13" id="KW-1185">Reference proteome</keyword>
<feature type="domain" description="Response regulatory" evidence="11">
    <location>
        <begin position="1057"/>
        <end position="1173"/>
    </location>
</feature>
<dbReference type="Gene3D" id="3.30.565.10">
    <property type="entry name" value="Histidine kinase-like ATPase, C-terminal domain"/>
    <property type="match status" value="1"/>
</dbReference>
<evidence type="ECO:0000313" key="13">
    <source>
        <dbReference type="Proteomes" id="UP001292913"/>
    </source>
</evidence>
<dbReference type="SMART" id="SM00387">
    <property type="entry name" value="HATPase_c"/>
    <property type="match status" value="1"/>
</dbReference>
<dbReference type="SUPFAM" id="SSF63829">
    <property type="entry name" value="Calcium-dependent phosphotriesterase"/>
    <property type="match status" value="1"/>
</dbReference>
<dbReference type="InterPro" id="IPR003594">
    <property type="entry name" value="HATPase_dom"/>
</dbReference>
<gene>
    <name evidence="12" type="ORF">QHG74_06825</name>
</gene>
<accession>A0ABU5HN34</accession>
<dbReference type="PROSITE" id="PS00041">
    <property type="entry name" value="HTH_ARAC_FAMILY_1"/>
    <property type="match status" value="1"/>
</dbReference>
<evidence type="ECO:0000256" key="5">
    <source>
        <dbReference type="ARBA" id="ARBA00023125"/>
    </source>
</evidence>
<dbReference type="Pfam" id="PF07494">
    <property type="entry name" value="Reg_prop"/>
    <property type="match status" value="3"/>
</dbReference>
<evidence type="ECO:0000259" key="9">
    <source>
        <dbReference type="PROSITE" id="PS01124"/>
    </source>
</evidence>
<dbReference type="Pfam" id="PF02518">
    <property type="entry name" value="HATPase_c"/>
    <property type="match status" value="1"/>
</dbReference>
<dbReference type="InterPro" id="IPR011110">
    <property type="entry name" value="Reg_prop"/>
</dbReference>
<dbReference type="PRINTS" id="PR00344">
    <property type="entry name" value="BCTRLSENSOR"/>
</dbReference>
<evidence type="ECO:0000256" key="4">
    <source>
        <dbReference type="ARBA" id="ARBA00023015"/>
    </source>
</evidence>
<protein>
    <recommendedName>
        <fullName evidence="2">histidine kinase</fullName>
        <ecNumber evidence="2">2.7.13.3</ecNumber>
    </recommendedName>
</protein>
<dbReference type="PANTHER" id="PTHR43547:SF2">
    <property type="entry name" value="HYBRID SIGNAL TRANSDUCTION HISTIDINE KINASE C"/>
    <property type="match status" value="1"/>
</dbReference>
<dbReference type="PANTHER" id="PTHR43547">
    <property type="entry name" value="TWO-COMPONENT HISTIDINE KINASE"/>
    <property type="match status" value="1"/>
</dbReference>
<dbReference type="EC" id="2.7.13.3" evidence="2"/>
<dbReference type="RefSeq" id="WP_234131703.1">
    <property type="nucleotide sequence ID" value="NZ_JARZAK010000003.1"/>
</dbReference>
<keyword evidence="8" id="KW-0812">Transmembrane</keyword>
<evidence type="ECO:0000313" key="12">
    <source>
        <dbReference type="EMBL" id="MDY7257425.1"/>
    </source>
</evidence>